<evidence type="ECO:0000313" key="12">
    <source>
        <dbReference type="Proteomes" id="UP000334923"/>
    </source>
</evidence>
<feature type="binding site" evidence="9">
    <location>
        <position position="19"/>
    </location>
    <ligand>
        <name>[4Fe-4S] cluster</name>
        <dbReference type="ChEBI" id="CHEBI:49883"/>
        <label>1</label>
    </ligand>
</feature>
<keyword evidence="4 9" id="KW-0949">S-adenosyl-L-methionine</keyword>
<comment type="similarity">
    <text evidence="9">Belongs to the radical SAM superfamily. Lipoyl synthase family.</text>
</comment>
<dbReference type="SMART" id="SM00729">
    <property type="entry name" value="Elp3"/>
    <property type="match status" value="1"/>
</dbReference>
<dbReference type="NCBIfam" id="NF009544">
    <property type="entry name" value="PRK12928.1"/>
    <property type="match status" value="1"/>
</dbReference>
<organism evidence="11 12">
    <name type="scientific">Methylacidimicrobium tartarophylax</name>
    <dbReference type="NCBI Taxonomy" id="1041768"/>
    <lineage>
        <taxon>Bacteria</taxon>
        <taxon>Pseudomonadati</taxon>
        <taxon>Verrucomicrobiota</taxon>
        <taxon>Methylacidimicrobium</taxon>
    </lineage>
</organism>
<feature type="binding site" evidence="9">
    <location>
        <position position="251"/>
    </location>
    <ligand>
        <name>[4Fe-4S] cluster</name>
        <dbReference type="ChEBI" id="CHEBI:49883"/>
        <label>1</label>
    </ligand>
</feature>
<evidence type="ECO:0000256" key="8">
    <source>
        <dbReference type="ARBA" id="ARBA00047326"/>
    </source>
</evidence>
<dbReference type="Pfam" id="PF04055">
    <property type="entry name" value="Radical_SAM"/>
    <property type="match status" value="1"/>
</dbReference>
<keyword evidence="7 9" id="KW-0411">Iron-sulfur</keyword>
<comment type="function">
    <text evidence="9">Catalyzes the radical-mediated insertion of two sulfur atoms into the C-6 and C-8 positions of the octanoyl moiety bound to the lipoyl domains of lipoate-dependent enzymes, thereby converting the octanoylated domains into lipoylated derivatives.</text>
</comment>
<keyword evidence="12" id="KW-1185">Reference proteome</keyword>
<dbReference type="SFLD" id="SFLDF00271">
    <property type="entry name" value="lipoyl_synthase"/>
    <property type="match status" value="1"/>
</dbReference>
<dbReference type="GO" id="GO:0009249">
    <property type="term" value="P:protein lipoylation"/>
    <property type="evidence" value="ECO:0007669"/>
    <property type="project" value="UniProtKB-UniRule"/>
</dbReference>
<dbReference type="PANTHER" id="PTHR10949">
    <property type="entry name" value="LIPOYL SYNTHASE"/>
    <property type="match status" value="1"/>
</dbReference>
<comment type="pathway">
    <text evidence="9">Protein modification; protein lipoylation via endogenous pathway; protein N(6)-(lipoyl)lysine from octanoyl-[acyl-carrier-protein]: step 2/2.</text>
</comment>
<evidence type="ECO:0000256" key="1">
    <source>
        <dbReference type="ARBA" id="ARBA00022485"/>
    </source>
</evidence>
<gene>
    <name evidence="9 11" type="primary">lipA</name>
    <name evidence="11" type="ORF">MAMT_01381</name>
</gene>
<evidence type="ECO:0000256" key="5">
    <source>
        <dbReference type="ARBA" id="ARBA00022723"/>
    </source>
</evidence>
<dbReference type="AlphaFoldDB" id="A0A5E6MFU2"/>
<protein>
    <recommendedName>
        <fullName evidence="9">Lipoyl synthase</fullName>
        <ecNumber evidence="9">2.8.1.8</ecNumber>
    </recommendedName>
    <alternativeName>
        <fullName evidence="9">Lip-syn</fullName>
        <shortName evidence="9">LS</shortName>
    </alternativeName>
    <alternativeName>
        <fullName evidence="9">Lipoate synthase</fullName>
    </alternativeName>
    <alternativeName>
        <fullName evidence="9">Lipoic acid synthase</fullName>
    </alternativeName>
    <alternativeName>
        <fullName evidence="9">Sulfur insertion protein LipA</fullName>
    </alternativeName>
</protein>
<accession>A0A5E6MFU2</accession>
<feature type="domain" description="Radical SAM core" evidence="10">
    <location>
        <begin position="26"/>
        <end position="240"/>
    </location>
</feature>
<evidence type="ECO:0000256" key="6">
    <source>
        <dbReference type="ARBA" id="ARBA00023004"/>
    </source>
</evidence>
<keyword evidence="3 9" id="KW-0808">Transferase</keyword>
<reference evidence="11 12" key="1">
    <citation type="submission" date="2019-09" db="EMBL/GenBank/DDBJ databases">
        <authorList>
            <person name="Cremers G."/>
        </authorList>
    </citation>
    <scope>NUCLEOTIDE SEQUENCE [LARGE SCALE GENOMIC DNA]</scope>
    <source>
        <strain evidence="11">4A</strain>
    </source>
</reference>
<dbReference type="Proteomes" id="UP000334923">
    <property type="component" value="Unassembled WGS sequence"/>
</dbReference>
<keyword evidence="1 9" id="KW-0004">4Fe-4S</keyword>
<comment type="subcellular location">
    <subcellularLocation>
        <location evidence="9">Cytoplasm</location>
    </subcellularLocation>
</comment>
<feature type="binding site" evidence="9">
    <location>
        <position position="40"/>
    </location>
    <ligand>
        <name>[4Fe-4S] cluster</name>
        <dbReference type="ChEBI" id="CHEBI:49883"/>
        <label>2</label>
        <note>4Fe-4S-S-AdoMet</note>
    </ligand>
</feature>
<dbReference type="PIRSF" id="PIRSF005963">
    <property type="entry name" value="Lipoyl_synth"/>
    <property type="match status" value="1"/>
</dbReference>
<dbReference type="SFLD" id="SFLDG01058">
    <property type="entry name" value="lipoyl_synthase_like"/>
    <property type="match status" value="1"/>
</dbReference>
<evidence type="ECO:0000256" key="4">
    <source>
        <dbReference type="ARBA" id="ARBA00022691"/>
    </source>
</evidence>
<dbReference type="InterPro" id="IPR006638">
    <property type="entry name" value="Elp3/MiaA/NifB-like_rSAM"/>
</dbReference>
<dbReference type="InterPro" id="IPR007197">
    <property type="entry name" value="rSAM"/>
</dbReference>
<dbReference type="EMBL" id="CABFVA020000073">
    <property type="protein sequence ID" value="VVM06723.1"/>
    <property type="molecule type" value="Genomic_DNA"/>
</dbReference>
<dbReference type="GO" id="GO:0005737">
    <property type="term" value="C:cytoplasm"/>
    <property type="evidence" value="ECO:0007669"/>
    <property type="project" value="UniProtKB-SubCell"/>
</dbReference>
<dbReference type="FunFam" id="3.20.20.70:FF:000040">
    <property type="entry name" value="Lipoyl synthase"/>
    <property type="match status" value="1"/>
</dbReference>
<name>A0A5E6MFU2_9BACT</name>
<dbReference type="Gene3D" id="3.20.20.70">
    <property type="entry name" value="Aldolase class I"/>
    <property type="match status" value="1"/>
</dbReference>
<comment type="cofactor">
    <cofactor evidence="9">
        <name>[4Fe-4S] cluster</name>
        <dbReference type="ChEBI" id="CHEBI:49883"/>
    </cofactor>
    <text evidence="9">Binds 2 [4Fe-4S] clusters per subunit. One cluster is coordinated with 3 cysteines and an exchangeable S-adenosyl-L-methionine.</text>
</comment>
<dbReference type="CDD" id="cd01335">
    <property type="entry name" value="Radical_SAM"/>
    <property type="match status" value="1"/>
</dbReference>
<evidence type="ECO:0000256" key="9">
    <source>
        <dbReference type="HAMAP-Rule" id="MF_00206"/>
    </source>
</evidence>
<dbReference type="NCBIfam" id="TIGR00510">
    <property type="entry name" value="lipA"/>
    <property type="match status" value="1"/>
</dbReference>
<evidence type="ECO:0000256" key="7">
    <source>
        <dbReference type="ARBA" id="ARBA00023014"/>
    </source>
</evidence>
<dbReference type="InterPro" id="IPR013785">
    <property type="entry name" value="Aldolase_TIM"/>
</dbReference>
<dbReference type="EC" id="2.8.1.8" evidence="9"/>
<dbReference type="InterPro" id="IPR058240">
    <property type="entry name" value="rSAM_sf"/>
</dbReference>
<keyword evidence="2 9" id="KW-0963">Cytoplasm</keyword>
<keyword evidence="6 9" id="KW-0408">Iron</keyword>
<dbReference type="UniPathway" id="UPA00538">
    <property type="reaction ID" value="UER00593"/>
</dbReference>
<comment type="catalytic activity">
    <reaction evidence="8 9">
        <text>[[Fe-S] cluster scaffold protein carrying a second [4Fe-4S](2+) cluster] + N(6)-octanoyl-L-lysyl-[protein] + 2 oxidized [2Fe-2S]-[ferredoxin] + 2 S-adenosyl-L-methionine + 4 H(+) = [[Fe-S] cluster scaffold protein] + N(6)-[(R)-dihydrolipoyl]-L-lysyl-[protein] + 4 Fe(3+) + 2 hydrogen sulfide + 2 5'-deoxyadenosine + 2 L-methionine + 2 reduced [2Fe-2S]-[ferredoxin]</text>
        <dbReference type="Rhea" id="RHEA:16585"/>
        <dbReference type="Rhea" id="RHEA-COMP:9928"/>
        <dbReference type="Rhea" id="RHEA-COMP:10000"/>
        <dbReference type="Rhea" id="RHEA-COMP:10001"/>
        <dbReference type="Rhea" id="RHEA-COMP:10475"/>
        <dbReference type="Rhea" id="RHEA-COMP:14568"/>
        <dbReference type="Rhea" id="RHEA-COMP:14569"/>
        <dbReference type="ChEBI" id="CHEBI:15378"/>
        <dbReference type="ChEBI" id="CHEBI:17319"/>
        <dbReference type="ChEBI" id="CHEBI:29034"/>
        <dbReference type="ChEBI" id="CHEBI:29919"/>
        <dbReference type="ChEBI" id="CHEBI:33722"/>
        <dbReference type="ChEBI" id="CHEBI:33737"/>
        <dbReference type="ChEBI" id="CHEBI:33738"/>
        <dbReference type="ChEBI" id="CHEBI:57844"/>
        <dbReference type="ChEBI" id="CHEBI:59789"/>
        <dbReference type="ChEBI" id="CHEBI:78809"/>
        <dbReference type="ChEBI" id="CHEBI:83100"/>
        <dbReference type="EC" id="2.8.1.8"/>
    </reaction>
</comment>
<dbReference type="HAMAP" id="MF_00206">
    <property type="entry name" value="Lipoyl_synth"/>
    <property type="match status" value="1"/>
</dbReference>
<dbReference type="SUPFAM" id="SSF102114">
    <property type="entry name" value="Radical SAM enzymes"/>
    <property type="match status" value="1"/>
</dbReference>
<proteinExistence type="inferred from homology"/>
<dbReference type="InterPro" id="IPR003698">
    <property type="entry name" value="Lipoyl_synth"/>
</dbReference>
<evidence type="ECO:0000313" key="11">
    <source>
        <dbReference type="EMBL" id="VVM06723.1"/>
    </source>
</evidence>
<dbReference type="PROSITE" id="PS51918">
    <property type="entry name" value="RADICAL_SAM"/>
    <property type="match status" value="1"/>
</dbReference>
<feature type="binding site" evidence="9">
    <location>
        <position position="14"/>
    </location>
    <ligand>
        <name>[4Fe-4S] cluster</name>
        <dbReference type="ChEBI" id="CHEBI:49883"/>
        <label>1</label>
    </ligand>
</feature>
<dbReference type="SFLD" id="SFLDS00029">
    <property type="entry name" value="Radical_SAM"/>
    <property type="match status" value="1"/>
</dbReference>
<evidence type="ECO:0000256" key="3">
    <source>
        <dbReference type="ARBA" id="ARBA00022679"/>
    </source>
</evidence>
<evidence type="ECO:0000256" key="2">
    <source>
        <dbReference type="ARBA" id="ARBA00022490"/>
    </source>
</evidence>
<sequence length="259" mass="28885">MQKLVAENRLHTVCESAHCPNLGECWSKGTATLMILGETCTRSCRFCAVQTGRPSGVDWDEPRRAAEAVAAMGLRHAVLTSVARDELPDGGASVWAATIRAVRERNPATRIEVLIPDFRGKRNDLLLVLAAKPDIVNHNVETVPRLQRLVRPQARYERSLELLQRVKQEGFPAKTGLMLGIGEQEEEIASTLTQIAALGVDILTLGQYLRPSLNHLPIDRWVTPQEFSSWREFALQLGFRFVESGPLVRSSYHAEEQVI</sequence>
<dbReference type="GO" id="GO:0051539">
    <property type="term" value="F:4 iron, 4 sulfur cluster binding"/>
    <property type="evidence" value="ECO:0007669"/>
    <property type="project" value="UniProtKB-UniRule"/>
</dbReference>
<feature type="binding site" evidence="9">
    <location>
        <position position="44"/>
    </location>
    <ligand>
        <name>[4Fe-4S] cluster</name>
        <dbReference type="ChEBI" id="CHEBI:49883"/>
        <label>2</label>
        <note>4Fe-4S-S-AdoMet</note>
    </ligand>
</feature>
<dbReference type="GO" id="GO:0046872">
    <property type="term" value="F:metal ion binding"/>
    <property type="evidence" value="ECO:0007669"/>
    <property type="project" value="UniProtKB-KW"/>
</dbReference>
<dbReference type="GO" id="GO:0016992">
    <property type="term" value="F:lipoate synthase activity"/>
    <property type="evidence" value="ECO:0007669"/>
    <property type="project" value="UniProtKB-UniRule"/>
</dbReference>
<feature type="binding site" evidence="9">
    <location>
        <position position="47"/>
    </location>
    <ligand>
        <name>[4Fe-4S] cluster</name>
        <dbReference type="ChEBI" id="CHEBI:49883"/>
        <label>2</label>
        <note>4Fe-4S-S-AdoMet</note>
    </ligand>
</feature>
<feature type="binding site" evidence="9">
    <location>
        <position position="25"/>
    </location>
    <ligand>
        <name>[4Fe-4S] cluster</name>
        <dbReference type="ChEBI" id="CHEBI:49883"/>
        <label>1</label>
    </ligand>
</feature>
<dbReference type="NCBIfam" id="NF004019">
    <property type="entry name" value="PRK05481.1"/>
    <property type="match status" value="1"/>
</dbReference>
<dbReference type="PANTHER" id="PTHR10949:SF0">
    <property type="entry name" value="LIPOYL SYNTHASE, MITOCHONDRIAL"/>
    <property type="match status" value="1"/>
</dbReference>
<evidence type="ECO:0000259" key="10">
    <source>
        <dbReference type="PROSITE" id="PS51918"/>
    </source>
</evidence>
<keyword evidence="5 9" id="KW-0479">Metal-binding</keyword>